<accession>A0AAD5P898</accession>
<comment type="caution">
    <text evidence="1">The sequence shown here is derived from an EMBL/GenBank/DDBJ whole genome shotgun (WGS) entry which is preliminary data.</text>
</comment>
<dbReference type="EMBL" id="JAIXMP010000075">
    <property type="protein sequence ID" value="KAI9243329.1"/>
    <property type="molecule type" value="Genomic_DNA"/>
</dbReference>
<organism evidence="1 2">
    <name type="scientific">Phascolomyces articulosus</name>
    <dbReference type="NCBI Taxonomy" id="60185"/>
    <lineage>
        <taxon>Eukaryota</taxon>
        <taxon>Fungi</taxon>
        <taxon>Fungi incertae sedis</taxon>
        <taxon>Mucoromycota</taxon>
        <taxon>Mucoromycotina</taxon>
        <taxon>Mucoromycetes</taxon>
        <taxon>Mucorales</taxon>
        <taxon>Lichtheimiaceae</taxon>
        <taxon>Phascolomyces</taxon>
    </lineage>
</organism>
<keyword evidence="2" id="KW-1185">Reference proteome</keyword>
<proteinExistence type="predicted"/>
<gene>
    <name evidence="1" type="ORF">BDA99DRAFT_544502</name>
</gene>
<reference evidence="1" key="2">
    <citation type="submission" date="2023-02" db="EMBL/GenBank/DDBJ databases">
        <authorList>
            <consortium name="DOE Joint Genome Institute"/>
            <person name="Mondo S.J."/>
            <person name="Chang Y."/>
            <person name="Wang Y."/>
            <person name="Ahrendt S."/>
            <person name="Andreopoulos W."/>
            <person name="Barry K."/>
            <person name="Beard J."/>
            <person name="Benny G.L."/>
            <person name="Blankenship S."/>
            <person name="Bonito G."/>
            <person name="Cuomo C."/>
            <person name="Desiro A."/>
            <person name="Gervers K.A."/>
            <person name="Hundley H."/>
            <person name="Kuo A."/>
            <person name="LaButti K."/>
            <person name="Lang B.F."/>
            <person name="Lipzen A."/>
            <person name="O'Donnell K."/>
            <person name="Pangilinan J."/>
            <person name="Reynolds N."/>
            <person name="Sandor L."/>
            <person name="Smith M.W."/>
            <person name="Tsang A."/>
            <person name="Grigoriev I.V."/>
            <person name="Stajich J.E."/>
            <person name="Spatafora J.W."/>
        </authorList>
    </citation>
    <scope>NUCLEOTIDE SEQUENCE</scope>
    <source>
        <strain evidence="1">RSA 2281</strain>
    </source>
</reference>
<reference evidence="1" key="1">
    <citation type="journal article" date="2022" name="IScience">
        <title>Evolution of zygomycete secretomes and the origins of terrestrial fungal ecologies.</title>
        <authorList>
            <person name="Chang Y."/>
            <person name="Wang Y."/>
            <person name="Mondo S."/>
            <person name="Ahrendt S."/>
            <person name="Andreopoulos W."/>
            <person name="Barry K."/>
            <person name="Beard J."/>
            <person name="Benny G.L."/>
            <person name="Blankenship S."/>
            <person name="Bonito G."/>
            <person name="Cuomo C."/>
            <person name="Desiro A."/>
            <person name="Gervers K.A."/>
            <person name="Hundley H."/>
            <person name="Kuo A."/>
            <person name="LaButti K."/>
            <person name="Lang B.F."/>
            <person name="Lipzen A."/>
            <person name="O'Donnell K."/>
            <person name="Pangilinan J."/>
            <person name="Reynolds N."/>
            <person name="Sandor L."/>
            <person name="Smith M.E."/>
            <person name="Tsang A."/>
            <person name="Grigoriev I.V."/>
            <person name="Stajich J.E."/>
            <person name="Spatafora J.W."/>
        </authorList>
    </citation>
    <scope>NUCLEOTIDE SEQUENCE</scope>
    <source>
        <strain evidence="1">RSA 2281</strain>
    </source>
</reference>
<protein>
    <submittedName>
        <fullName evidence="1">Uncharacterized protein</fullName>
    </submittedName>
</protein>
<name>A0AAD5P898_9FUNG</name>
<evidence type="ECO:0000313" key="2">
    <source>
        <dbReference type="Proteomes" id="UP001209540"/>
    </source>
</evidence>
<evidence type="ECO:0000313" key="1">
    <source>
        <dbReference type="EMBL" id="KAI9243329.1"/>
    </source>
</evidence>
<sequence>MAQIITILIEYIVNSKVDTGLSPNPSLSLLLMLLPDGVFANIEIFFNVYKARINEDDSFAVFGVDRKHYDYCFCFPFPNTFFPRLTVTMVMFESVTRRTLDVLLDSLEKCGQALKDGRYTATITYSRAGFLYAPQVLYRQEKLLEIIKTCNNIFLDPDHVPDISWSKTLAQFKAFATNNNENRTDTVQKLLYNILNLILTELSFDDILSYLYASMS</sequence>
<dbReference type="Proteomes" id="UP001209540">
    <property type="component" value="Unassembled WGS sequence"/>
</dbReference>
<dbReference type="AlphaFoldDB" id="A0AAD5P898"/>